<sequence length="51" mass="5544">MFFVNEFLEKLMFDELKQSCRSGGFGGFLPGMKQIGNVAALPGIVGVCVIF</sequence>
<comment type="caution">
    <text evidence="1">The sequence shown here is derived from an EMBL/GenBank/DDBJ whole genome shotgun (WGS) entry which is preliminary data.</text>
</comment>
<dbReference type="AlphaFoldDB" id="A0A9D4S1B0"/>
<evidence type="ECO:0000313" key="2">
    <source>
        <dbReference type="Proteomes" id="UP000828390"/>
    </source>
</evidence>
<evidence type="ECO:0000313" key="1">
    <source>
        <dbReference type="EMBL" id="KAH3886830.1"/>
    </source>
</evidence>
<organism evidence="1 2">
    <name type="scientific">Dreissena polymorpha</name>
    <name type="common">Zebra mussel</name>
    <name type="synonym">Mytilus polymorpha</name>
    <dbReference type="NCBI Taxonomy" id="45954"/>
    <lineage>
        <taxon>Eukaryota</taxon>
        <taxon>Metazoa</taxon>
        <taxon>Spiralia</taxon>
        <taxon>Lophotrochozoa</taxon>
        <taxon>Mollusca</taxon>
        <taxon>Bivalvia</taxon>
        <taxon>Autobranchia</taxon>
        <taxon>Heteroconchia</taxon>
        <taxon>Euheterodonta</taxon>
        <taxon>Imparidentia</taxon>
        <taxon>Neoheterodontei</taxon>
        <taxon>Myida</taxon>
        <taxon>Dreissenoidea</taxon>
        <taxon>Dreissenidae</taxon>
        <taxon>Dreissena</taxon>
    </lineage>
</organism>
<name>A0A9D4S1B0_DREPO</name>
<proteinExistence type="predicted"/>
<gene>
    <name evidence="1" type="ORF">DPMN_010843</name>
</gene>
<dbReference type="EMBL" id="JAIWYP010000001">
    <property type="protein sequence ID" value="KAH3886830.1"/>
    <property type="molecule type" value="Genomic_DNA"/>
</dbReference>
<keyword evidence="2" id="KW-1185">Reference proteome</keyword>
<reference evidence="1" key="1">
    <citation type="journal article" date="2019" name="bioRxiv">
        <title>The Genome of the Zebra Mussel, Dreissena polymorpha: A Resource for Invasive Species Research.</title>
        <authorList>
            <person name="McCartney M.A."/>
            <person name="Auch B."/>
            <person name="Kono T."/>
            <person name="Mallez S."/>
            <person name="Zhang Y."/>
            <person name="Obille A."/>
            <person name="Becker A."/>
            <person name="Abrahante J.E."/>
            <person name="Garbe J."/>
            <person name="Badalamenti J.P."/>
            <person name="Herman A."/>
            <person name="Mangelson H."/>
            <person name="Liachko I."/>
            <person name="Sullivan S."/>
            <person name="Sone E.D."/>
            <person name="Koren S."/>
            <person name="Silverstein K.A.T."/>
            <person name="Beckman K.B."/>
            <person name="Gohl D.M."/>
        </authorList>
    </citation>
    <scope>NUCLEOTIDE SEQUENCE</scope>
    <source>
        <strain evidence="1">Duluth1</strain>
        <tissue evidence="1">Whole animal</tissue>
    </source>
</reference>
<accession>A0A9D4S1B0</accession>
<protein>
    <submittedName>
        <fullName evidence="1">Uncharacterized protein</fullName>
    </submittedName>
</protein>
<reference evidence="1" key="2">
    <citation type="submission" date="2020-11" db="EMBL/GenBank/DDBJ databases">
        <authorList>
            <person name="McCartney M.A."/>
            <person name="Auch B."/>
            <person name="Kono T."/>
            <person name="Mallez S."/>
            <person name="Becker A."/>
            <person name="Gohl D.M."/>
            <person name="Silverstein K.A.T."/>
            <person name="Koren S."/>
            <person name="Bechman K.B."/>
            <person name="Herman A."/>
            <person name="Abrahante J.E."/>
            <person name="Garbe J."/>
        </authorList>
    </citation>
    <scope>NUCLEOTIDE SEQUENCE</scope>
    <source>
        <strain evidence="1">Duluth1</strain>
        <tissue evidence="1">Whole animal</tissue>
    </source>
</reference>
<dbReference type="Proteomes" id="UP000828390">
    <property type="component" value="Unassembled WGS sequence"/>
</dbReference>